<keyword evidence="2" id="KW-1185">Reference proteome</keyword>
<dbReference type="AlphaFoldDB" id="A0A922L8V5"/>
<sequence length="78" mass="9366">MHDSVNVGYSECQLVLRNIYGPFPIQWPNVDDARYLHHHSDWYGIIKKIVKIEWTRIFITMYLDSQMTRVISKKKIDI</sequence>
<proteinExistence type="predicted"/>
<accession>A0A922L8V5</accession>
<name>A0A922L8V5_DERFA</name>
<reference evidence="1" key="1">
    <citation type="submission" date="2013-05" db="EMBL/GenBank/DDBJ databases">
        <authorList>
            <person name="Yim A.K.Y."/>
            <person name="Chan T.F."/>
            <person name="Ji K.M."/>
            <person name="Liu X.Y."/>
            <person name="Zhou J.W."/>
            <person name="Li R.Q."/>
            <person name="Yang K.Y."/>
            <person name="Li J."/>
            <person name="Li M."/>
            <person name="Law P.T.W."/>
            <person name="Wu Y.L."/>
            <person name="Cai Z.L."/>
            <person name="Qin H."/>
            <person name="Bao Y."/>
            <person name="Leung R.K.K."/>
            <person name="Ng P.K.S."/>
            <person name="Zou J."/>
            <person name="Zhong X.J."/>
            <person name="Ran P.X."/>
            <person name="Zhong N.S."/>
            <person name="Liu Z.G."/>
            <person name="Tsui S.K.W."/>
        </authorList>
    </citation>
    <scope>NUCLEOTIDE SEQUENCE</scope>
    <source>
        <strain evidence="1">Derf</strain>
        <tissue evidence="1">Whole organism</tissue>
    </source>
</reference>
<gene>
    <name evidence="1" type="ORF">DERF_005616</name>
</gene>
<organism evidence="1 2">
    <name type="scientific">Dermatophagoides farinae</name>
    <name type="common">American house dust mite</name>
    <dbReference type="NCBI Taxonomy" id="6954"/>
    <lineage>
        <taxon>Eukaryota</taxon>
        <taxon>Metazoa</taxon>
        <taxon>Ecdysozoa</taxon>
        <taxon>Arthropoda</taxon>
        <taxon>Chelicerata</taxon>
        <taxon>Arachnida</taxon>
        <taxon>Acari</taxon>
        <taxon>Acariformes</taxon>
        <taxon>Sarcoptiformes</taxon>
        <taxon>Astigmata</taxon>
        <taxon>Psoroptidia</taxon>
        <taxon>Analgoidea</taxon>
        <taxon>Pyroglyphidae</taxon>
        <taxon>Dermatophagoidinae</taxon>
        <taxon>Dermatophagoides</taxon>
    </lineage>
</organism>
<dbReference type="Proteomes" id="UP000790347">
    <property type="component" value="Unassembled WGS sequence"/>
</dbReference>
<evidence type="ECO:0000313" key="2">
    <source>
        <dbReference type="Proteomes" id="UP000790347"/>
    </source>
</evidence>
<reference evidence="1" key="2">
    <citation type="journal article" date="2022" name="Res Sq">
        <title>Comparative Genomics Reveals Insights into the Divergent Evolution of Astigmatic Mites and Household Pest Adaptations.</title>
        <authorList>
            <person name="Xiong Q."/>
            <person name="Wan A.T.-Y."/>
            <person name="Liu X.-Y."/>
            <person name="Fung C.S.-H."/>
            <person name="Xiao X."/>
            <person name="Malainual N."/>
            <person name="Hou J."/>
            <person name="Wang L."/>
            <person name="Wang M."/>
            <person name="Yang K."/>
            <person name="Cui Y."/>
            <person name="Leung E."/>
            <person name="Nong W."/>
            <person name="Shin S.-K."/>
            <person name="Au S."/>
            <person name="Jeong K.Y."/>
            <person name="Chew F.T."/>
            <person name="Hui J."/>
            <person name="Leung T.F."/>
            <person name="Tungtrongchitr A."/>
            <person name="Zhong N."/>
            <person name="Liu Z."/>
            <person name="Tsui S."/>
        </authorList>
    </citation>
    <scope>NUCLEOTIDE SEQUENCE</scope>
    <source>
        <strain evidence="1">Derf</strain>
        <tissue evidence="1">Whole organism</tissue>
    </source>
</reference>
<comment type="caution">
    <text evidence="1">The sequence shown here is derived from an EMBL/GenBank/DDBJ whole genome shotgun (WGS) entry which is preliminary data.</text>
</comment>
<evidence type="ECO:0000313" key="1">
    <source>
        <dbReference type="EMBL" id="KAH9522012.1"/>
    </source>
</evidence>
<protein>
    <submittedName>
        <fullName evidence="1">Uncharacterized protein</fullName>
    </submittedName>
</protein>
<dbReference type="EMBL" id="ASGP02000002">
    <property type="protein sequence ID" value="KAH9522012.1"/>
    <property type="molecule type" value="Genomic_DNA"/>
</dbReference>